<evidence type="ECO:0000313" key="3">
    <source>
        <dbReference type="Proteomes" id="UP001281761"/>
    </source>
</evidence>
<evidence type="ECO:0000313" key="2">
    <source>
        <dbReference type="EMBL" id="KAK2954327.1"/>
    </source>
</evidence>
<keyword evidence="3" id="KW-1185">Reference proteome</keyword>
<feature type="region of interest" description="Disordered" evidence="1">
    <location>
        <begin position="1"/>
        <end position="21"/>
    </location>
</feature>
<proteinExistence type="predicted"/>
<organism evidence="2 3">
    <name type="scientific">Blattamonas nauphoetae</name>
    <dbReference type="NCBI Taxonomy" id="2049346"/>
    <lineage>
        <taxon>Eukaryota</taxon>
        <taxon>Metamonada</taxon>
        <taxon>Preaxostyla</taxon>
        <taxon>Oxymonadida</taxon>
        <taxon>Blattamonas</taxon>
    </lineage>
</organism>
<comment type="caution">
    <text evidence="2">The sequence shown here is derived from an EMBL/GenBank/DDBJ whole genome shotgun (WGS) entry which is preliminary data.</text>
</comment>
<protein>
    <submittedName>
        <fullName evidence="2">Uncharacterized protein</fullName>
    </submittedName>
</protein>
<sequence>MDPCRQLSSYSQSTNSSTSELSPFFEMDDYIVESMNCLPINSNTIASKQFPSRMVRIRSTKSSLQATPTHVFQKTGISSEAILPFAGQVAGIENIAPFADSVK</sequence>
<accession>A0ABQ9XSR5</accession>
<evidence type="ECO:0000256" key="1">
    <source>
        <dbReference type="SAM" id="MobiDB-lite"/>
    </source>
</evidence>
<name>A0ABQ9XSR5_9EUKA</name>
<reference evidence="2 3" key="1">
    <citation type="journal article" date="2022" name="bioRxiv">
        <title>Genomics of Preaxostyla Flagellates Illuminates Evolutionary Transitions and the Path Towards Mitochondrial Loss.</title>
        <authorList>
            <person name="Novak L.V.F."/>
            <person name="Treitli S.C."/>
            <person name="Pyrih J."/>
            <person name="Halakuc P."/>
            <person name="Pipaliya S.V."/>
            <person name="Vacek V."/>
            <person name="Brzon O."/>
            <person name="Soukal P."/>
            <person name="Eme L."/>
            <person name="Dacks J.B."/>
            <person name="Karnkowska A."/>
            <person name="Elias M."/>
            <person name="Hampl V."/>
        </authorList>
    </citation>
    <scope>NUCLEOTIDE SEQUENCE [LARGE SCALE GENOMIC DNA]</scope>
    <source>
        <strain evidence="2">NAU3</strain>
        <tissue evidence="2">Gut</tissue>
    </source>
</reference>
<dbReference type="Proteomes" id="UP001281761">
    <property type="component" value="Unassembled WGS sequence"/>
</dbReference>
<dbReference type="EMBL" id="JARBJD010000079">
    <property type="protein sequence ID" value="KAK2954327.1"/>
    <property type="molecule type" value="Genomic_DNA"/>
</dbReference>
<gene>
    <name evidence="2" type="ORF">BLNAU_10659</name>
</gene>